<evidence type="ECO:0000313" key="2">
    <source>
        <dbReference type="EMBL" id="KHG07720.1"/>
    </source>
</evidence>
<sequence>MVLHVNHKSMPTPQMLSYTITHIGILCHDICILTISIHCHIIRTFSISLI</sequence>
<organism evidence="2 3">
    <name type="scientific">Gossypium arboreum</name>
    <name type="common">Tree cotton</name>
    <name type="synonym">Gossypium nanking</name>
    <dbReference type="NCBI Taxonomy" id="29729"/>
    <lineage>
        <taxon>Eukaryota</taxon>
        <taxon>Viridiplantae</taxon>
        <taxon>Streptophyta</taxon>
        <taxon>Embryophyta</taxon>
        <taxon>Tracheophyta</taxon>
        <taxon>Spermatophyta</taxon>
        <taxon>Magnoliopsida</taxon>
        <taxon>eudicotyledons</taxon>
        <taxon>Gunneridae</taxon>
        <taxon>Pentapetalae</taxon>
        <taxon>rosids</taxon>
        <taxon>malvids</taxon>
        <taxon>Malvales</taxon>
        <taxon>Malvaceae</taxon>
        <taxon>Malvoideae</taxon>
        <taxon>Gossypium</taxon>
    </lineage>
</organism>
<proteinExistence type="predicted"/>
<name>A0A0B0N4H8_GOSAR</name>
<reference evidence="3" key="1">
    <citation type="submission" date="2014-09" db="EMBL/GenBank/DDBJ databases">
        <authorList>
            <person name="Mudge J."/>
            <person name="Ramaraj T."/>
            <person name="Lindquist I.E."/>
            <person name="Bharti A.K."/>
            <person name="Sundararajan A."/>
            <person name="Cameron C.T."/>
            <person name="Woodward J.E."/>
            <person name="May G.D."/>
            <person name="Brubaker C."/>
            <person name="Broadhvest J."/>
            <person name="Wilkins T.A."/>
        </authorList>
    </citation>
    <scope>NUCLEOTIDE SEQUENCE</scope>
    <source>
        <strain evidence="3">cv. AKA8401</strain>
    </source>
</reference>
<dbReference type="EMBL" id="JRRC01480636">
    <property type="protein sequence ID" value="KHG07720.1"/>
    <property type="molecule type" value="Genomic_DNA"/>
</dbReference>
<protein>
    <submittedName>
        <fullName evidence="2">Uncharacterized protein</fullName>
    </submittedName>
</protein>
<keyword evidence="1" id="KW-0812">Transmembrane</keyword>
<accession>A0A0B0N4H8</accession>
<evidence type="ECO:0000313" key="3">
    <source>
        <dbReference type="Proteomes" id="UP000032142"/>
    </source>
</evidence>
<dbReference type="Proteomes" id="UP000032142">
    <property type="component" value="Unassembled WGS sequence"/>
</dbReference>
<keyword evidence="1" id="KW-0472">Membrane</keyword>
<keyword evidence="1" id="KW-1133">Transmembrane helix</keyword>
<gene>
    <name evidence="2" type="ORF">F383_34050</name>
</gene>
<keyword evidence="3" id="KW-1185">Reference proteome</keyword>
<evidence type="ECO:0000256" key="1">
    <source>
        <dbReference type="SAM" id="Phobius"/>
    </source>
</evidence>
<feature type="transmembrane region" description="Helical" evidence="1">
    <location>
        <begin position="20"/>
        <end position="42"/>
    </location>
</feature>
<comment type="caution">
    <text evidence="2">The sequence shown here is derived from an EMBL/GenBank/DDBJ whole genome shotgun (WGS) entry which is preliminary data.</text>
</comment>
<dbReference type="AlphaFoldDB" id="A0A0B0N4H8"/>